<dbReference type="EMBL" id="CACTIH010009053">
    <property type="protein sequence ID" value="CAA3021358.1"/>
    <property type="molecule type" value="Genomic_DNA"/>
</dbReference>
<keyword evidence="2" id="KW-1185">Reference proteome</keyword>
<comment type="caution">
    <text evidence="1">The sequence shown here is derived from an EMBL/GenBank/DDBJ whole genome shotgun (WGS) entry which is preliminary data.</text>
</comment>
<reference evidence="1 2" key="1">
    <citation type="submission" date="2019-12" db="EMBL/GenBank/DDBJ databases">
        <authorList>
            <person name="Alioto T."/>
            <person name="Alioto T."/>
            <person name="Gomez Garrido J."/>
        </authorList>
    </citation>
    <scope>NUCLEOTIDE SEQUENCE [LARGE SCALE GENOMIC DNA]</scope>
</reference>
<name>A0A8S0UQZ3_OLEEU</name>
<evidence type="ECO:0000313" key="2">
    <source>
        <dbReference type="Proteomes" id="UP000594638"/>
    </source>
</evidence>
<dbReference type="Proteomes" id="UP000594638">
    <property type="component" value="Unassembled WGS sequence"/>
</dbReference>
<sequence length="53" mass="5689">MQNSPAYSGSYPFTNSVSKFAVAVALFTEDLNVWESNLKLAVAVATCFLTSTP</sequence>
<organism evidence="1 2">
    <name type="scientific">Olea europaea subsp. europaea</name>
    <dbReference type="NCBI Taxonomy" id="158383"/>
    <lineage>
        <taxon>Eukaryota</taxon>
        <taxon>Viridiplantae</taxon>
        <taxon>Streptophyta</taxon>
        <taxon>Embryophyta</taxon>
        <taxon>Tracheophyta</taxon>
        <taxon>Spermatophyta</taxon>
        <taxon>Magnoliopsida</taxon>
        <taxon>eudicotyledons</taxon>
        <taxon>Gunneridae</taxon>
        <taxon>Pentapetalae</taxon>
        <taxon>asterids</taxon>
        <taxon>lamiids</taxon>
        <taxon>Lamiales</taxon>
        <taxon>Oleaceae</taxon>
        <taxon>Oleeae</taxon>
        <taxon>Olea</taxon>
    </lineage>
</organism>
<evidence type="ECO:0000313" key="1">
    <source>
        <dbReference type="EMBL" id="CAA3021358.1"/>
    </source>
</evidence>
<gene>
    <name evidence="1" type="ORF">OLEA9_A111828</name>
</gene>
<feature type="non-terminal residue" evidence="1">
    <location>
        <position position="1"/>
    </location>
</feature>
<proteinExistence type="predicted"/>
<dbReference type="Gramene" id="OE9A111828T1">
    <property type="protein sequence ID" value="OE9A111828C1"/>
    <property type="gene ID" value="OE9A111828"/>
</dbReference>
<accession>A0A8S0UQZ3</accession>
<dbReference type="AlphaFoldDB" id="A0A8S0UQZ3"/>
<protein>
    <submittedName>
        <fullName evidence="1">Uncharacterized protein</fullName>
    </submittedName>
</protein>